<evidence type="ECO:0000256" key="6">
    <source>
        <dbReference type="ARBA" id="ARBA00022683"/>
    </source>
</evidence>
<comment type="function">
    <text evidence="8">The phosphoenolpyruvate-dependent sugar phosphotransferase system (sugar PTS), a major carbohydrate active transport system, catalyzes the phosphorylation of incoming sugar substrates concomitantly with their translocation across the cell membrane. The enzyme II UlaABC PTS system is involved in ascorbate transport.</text>
</comment>
<evidence type="ECO:0000256" key="9">
    <source>
        <dbReference type="ARBA" id="ARBA00041175"/>
    </source>
</evidence>
<proteinExistence type="predicted"/>
<keyword evidence="3" id="KW-0963">Cytoplasm</keyword>
<evidence type="ECO:0000313" key="13">
    <source>
        <dbReference type="Proteomes" id="UP000189735"/>
    </source>
</evidence>
<evidence type="ECO:0000256" key="1">
    <source>
        <dbReference type="ARBA" id="ARBA00004496"/>
    </source>
</evidence>
<accession>A0A1T4XVU8</accession>
<feature type="domain" description="PTS EIIA type-2" evidence="11">
    <location>
        <begin position="4"/>
        <end position="147"/>
    </location>
</feature>
<gene>
    <name evidence="12" type="ORF">SAMN06295879_1752</name>
</gene>
<evidence type="ECO:0000256" key="5">
    <source>
        <dbReference type="ARBA" id="ARBA00022679"/>
    </source>
</evidence>
<dbReference type="InterPro" id="IPR016152">
    <property type="entry name" value="PTrfase/Anion_transptr"/>
</dbReference>
<comment type="subcellular location">
    <subcellularLocation>
        <location evidence="1">Cytoplasm</location>
    </subcellularLocation>
</comment>
<dbReference type="PANTHER" id="PTHR36203:SF1">
    <property type="entry name" value="ASCORBATE-SPECIFIC PTS SYSTEM EIIA COMPONENT"/>
    <property type="match status" value="1"/>
</dbReference>
<evidence type="ECO:0000256" key="2">
    <source>
        <dbReference type="ARBA" id="ARBA00022448"/>
    </source>
</evidence>
<evidence type="ECO:0000313" key="12">
    <source>
        <dbReference type="EMBL" id="SKA93650.1"/>
    </source>
</evidence>
<evidence type="ECO:0000259" key="11">
    <source>
        <dbReference type="PROSITE" id="PS51094"/>
    </source>
</evidence>
<dbReference type="SUPFAM" id="SSF55804">
    <property type="entry name" value="Phoshotransferase/anion transport protein"/>
    <property type="match status" value="1"/>
</dbReference>
<dbReference type="PANTHER" id="PTHR36203">
    <property type="entry name" value="ASCORBATE-SPECIFIC PTS SYSTEM EIIA COMPONENT"/>
    <property type="match status" value="1"/>
</dbReference>
<evidence type="ECO:0000256" key="10">
    <source>
        <dbReference type="ARBA" id="ARBA00042072"/>
    </source>
</evidence>
<organism evidence="12 13">
    <name type="scientific">Agreia bicolorata</name>
    <dbReference type="NCBI Taxonomy" id="110935"/>
    <lineage>
        <taxon>Bacteria</taxon>
        <taxon>Bacillati</taxon>
        <taxon>Actinomycetota</taxon>
        <taxon>Actinomycetes</taxon>
        <taxon>Micrococcales</taxon>
        <taxon>Microbacteriaceae</taxon>
        <taxon>Agreia</taxon>
    </lineage>
</organism>
<dbReference type="GO" id="GO:0016301">
    <property type="term" value="F:kinase activity"/>
    <property type="evidence" value="ECO:0007669"/>
    <property type="project" value="UniProtKB-KW"/>
</dbReference>
<dbReference type="InterPro" id="IPR002178">
    <property type="entry name" value="PTS_EIIA_type-2_dom"/>
</dbReference>
<dbReference type="GO" id="GO:0009401">
    <property type="term" value="P:phosphoenolpyruvate-dependent sugar phosphotransferase system"/>
    <property type="evidence" value="ECO:0007669"/>
    <property type="project" value="UniProtKB-KW"/>
</dbReference>
<keyword evidence="6" id="KW-0598">Phosphotransferase system</keyword>
<keyword evidence="2" id="KW-0813">Transport</keyword>
<dbReference type="Gene3D" id="3.40.930.10">
    <property type="entry name" value="Mannitol-specific EII, Chain A"/>
    <property type="match status" value="1"/>
</dbReference>
<evidence type="ECO:0000256" key="8">
    <source>
        <dbReference type="ARBA" id="ARBA00037387"/>
    </source>
</evidence>
<evidence type="ECO:0000256" key="3">
    <source>
        <dbReference type="ARBA" id="ARBA00022490"/>
    </source>
</evidence>
<name>A0A1T4XVU8_9MICO</name>
<protein>
    <recommendedName>
        <fullName evidence="9">Ascorbate-specific PTS system EIIA component</fullName>
    </recommendedName>
    <alternativeName>
        <fullName evidence="10">Ascorbate-specific phosphotransferase enzyme IIA component</fullName>
    </alternativeName>
</protein>
<keyword evidence="4" id="KW-0597">Phosphoprotein</keyword>
<dbReference type="EMBL" id="FUYG01000004">
    <property type="protein sequence ID" value="SKA93650.1"/>
    <property type="molecule type" value="Genomic_DNA"/>
</dbReference>
<dbReference type="RefSeq" id="WP_078714098.1">
    <property type="nucleotide sequence ID" value="NZ_FUYG01000004.1"/>
</dbReference>
<evidence type="ECO:0000256" key="7">
    <source>
        <dbReference type="ARBA" id="ARBA00022777"/>
    </source>
</evidence>
<dbReference type="PROSITE" id="PS51094">
    <property type="entry name" value="PTS_EIIA_TYPE_2"/>
    <property type="match status" value="1"/>
</dbReference>
<dbReference type="Pfam" id="PF00359">
    <property type="entry name" value="PTS_EIIA_2"/>
    <property type="match status" value="1"/>
</dbReference>
<reference evidence="13" key="1">
    <citation type="submission" date="2017-02" db="EMBL/GenBank/DDBJ databases">
        <authorList>
            <person name="Varghese N."/>
            <person name="Submissions S."/>
        </authorList>
    </citation>
    <scope>NUCLEOTIDE SEQUENCE [LARGE SCALE GENOMIC DNA]</scope>
    <source>
        <strain evidence="13">VKM Ac-2052</strain>
    </source>
</reference>
<keyword evidence="7" id="KW-0418">Kinase</keyword>
<dbReference type="InterPro" id="IPR051351">
    <property type="entry name" value="Ascorbate-PTS_EIIA_comp"/>
</dbReference>
<evidence type="ECO:0000256" key="4">
    <source>
        <dbReference type="ARBA" id="ARBA00022553"/>
    </source>
</evidence>
<dbReference type="AlphaFoldDB" id="A0A1T4XVU8"/>
<keyword evidence="5" id="KW-0808">Transferase</keyword>
<dbReference type="Proteomes" id="UP000189735">
    <property type="component" value="Unassembled WGS sequence"/>
</dbReference>
<sequence length="151" mass="15839">MRLEELPDDVFVLGAHARDWRDAVHLAGEALVAGGVTTDSYTERMVRVVEEFGAYIVIAPGLALAHARPGPDVVHDGLAVVTLDEPVAFGHPHNDPVEVVLALAVTSNEGHVTVLADLANVFNDPTATRSIAQAATVGGVRAVLGQARPEP</sequence>
<dbReference type="GO" id="GO:0005737">
    <property type="term" value="C:cytoplasm"/>
    <property type="evidence" value="ECO:0007669"/>
    <property type="project" value="UniProtKB-SubCell"/>
</dbReference>